<evidence type="ECO:0000256" key="2">
    <source>
        <dbReference type="ARBA" id="ARBA00012438"/>
    </source>
</evidence>
<evidence type="ECO:0000313" key="7">
    <source>
        <dbReference type="Proteomes" id="UP000011922"/>
    </source>
</evidence>
<keyword evidence="3" id="KW-0597">Phosphoprotein</keyword>
<name>M5PT88_DESAF</name>
<dbReference type="Pfam" id="PF00512">
    <property type="entry name" value="HisKA"/>
    <property type="match status" value="1"/>
</dbReference>
<dbReference type="PANTHER" id="PTHR43547:SF2">
    <property type="entry name" value="HYBRID SIGNAL TRANSDUCTION HISTIDINE KINASE C"/>
    <property type="match status" value="1"/>
</dbReference>
<dbReference type="InterPro" id="IPR036097">
    <property type="entry name" value="HisK_dim/P_sf"/>
</dbReference>
<evidence type="ECO:0000259" key="5">
    <source>
        <dbReference type="PROSITE" id="PS50109"/>
    </source>
</evidence>
<evidence type="ECO:0000256" key="3">
    <source>
        <dbReference type="ARBA" id="ARBA00022553"/>
    </source>
</evidence>
<dbReference type="Gene3D" id="3.30.565.10">
    <property type="entry name" value="Histidine kinase-like ATPase, C-terminal domain"/>
    <property type="match status" value="1"/>
</dbReference>
<dbReference type="InterPro" id="IPR036890">
    <property type="entry name" value="HATPase_C_sf"/>
</dbReference>
<comment type="catalytic activity">
    <reaction evidence="1">
        <text>ATP + protein L-histidine = ADP + protein N-phospho-L-histidine.</text>
        <dbReference type="EC" id="2.7.13.3"/>
    </reaction>
</comment>
<dbReference type="SMART" id="SM00387">
    <property type="entry name" value="HATPase_c"/>
    <property type="match status" value="1"/>
</dbReference>
<organism evidence="6 7">
    <name type="scientific">Desulfocurvibacter africanus PCS</name>
    <dbReference type="NCBI Taxonomy" id="1262666"/>
    <lineage>
        <taxon>Bacteria</taxon>
        <taxon>Pseudomonadati</taxon>
        <taxon>Thermodesulfobacteriota</taxon>
        <taxon>Desulfovibrionia</taxon>
        <taxon>Desulfovibrionales</taxon>
        <taxon>Desulfovibrionaceae</taxon>
        <taxon>Desulfocurvibacter</taxon>
    </lineage>
</organism>
<dbReference type="InterPro" id="IPR003594">
    <property type="entry name" value="HATPase_dom"/>
</dbReference>
<feature type="domain" description="Histidine kinase" evidence="5">
    <location>
        <begin position="159"/>
        <end position="366"/>
    </location>
</feature>
<dbReference type="SUPFAM" id="SSF55874">
    <property type="entry name" value="ATPase domain of HSP90 chaperone/DNA topoisomerase II/histidine kinase"/>
    <property type="match status" value="1"/>
</dbReference>
<keyword evidence="4" id="KW-0812">Transmembrane</keyword>
<dbReference type="Proteomes" id="UP000011922">
    <property type="component" value="Unassembled WGS sequence"/>
</dbReference>
<dbReference type="SMART" id="SM00388">
    <property type="entry name" value="HisKA"/>
    <property type="match status" value="1"/>
</dbReference>
<dbReference type="GO" id="GO:0000155">
    <property type="term" value="F:phosphorelay sensor kinase activity"/>
    <property type="evidence" value="ECO:0007669"/>
    <property type="project" value="InterPro"/>
</dbReference>
<dbReference type="RefSeq" id="WP_005985711.1">
    <property type="nucleotide sequence ID" value="NZ_AOSV01000016.1"/>
</dbReference>
<dbReference type="SUPFAM" id="SSF47384">
    <property type="entry name" value="Homodimeric domain of signal transducing histidine kinase"/>
    <property type="match status" value="1"/>
</dbReference>
<evidence type="ECO:0000256" key="1">
    <source>
        <dbReference type="ARBA" id="ARBA00000085"/>
    </source>
</evidence>
<dbReference type="Pfam" id="PF02518">
    <property type="entry name" value="HATPase_c"/>
    <property type="match status" value="1"/>
</dbReference>
<dbReference type="EC" id="2.7.13.3" evidence="2"/>
<dbReference type="PATRIC" id="fig|1262666.3.peg.1533"/>
<dbReference type="Gene3D" id="1.10.287.130">
    <property type="match status" value="1"/>
</dbReference>
<keyword evidence="4" id="KW-1133">Transmembrane helix</keyword>
<gene>
    <name evidence="6" type="ORF">PCS_01510</name>
</gene>
<sequence>MILGMPLNFVLVVDFLSSGVLVILGGASVAITLRLAGREPENPRWSYLGSLALALAAFALSRALGHMGKAVLLAMGRTDLWLELTPYSGALNTVTFIIIAAVSFFYGRVEENVDLLRSYSQRLEQSYADLKDAYRDLQLQQKRVLVLERKAVASRIVTALAHETRNPLLSIAGFARILRRECGDQERPCQRLDIILDECSRLERLVDGILKTRHETPLHFAQVLVSDILDDTLRLSRTAAGSCGVTLRLEPGPPGLDLRADRESLAMALTELALNAIEASPRGAEVTLGAEDARSMVRFQVQDHGSGIPQEDLPKLFDGTYSTKPLASGLGLSFVRDIATLHGGMAACSSPPGQGTTCTLSLPKIDDSEHAGAKPNSVVSLL</sequence>
<dbReference type="CDD" id="cd00082">
    <property type="entry name" value="HisKA"/>
    <property type="match status" value="1"/>
</dbReference>
<accession>M5PT88</accession>
<comment type="caution">
    <text evidence="6">The sequence shown here is derived from an EMBL/GenBank/DDBJ whole genome shotgun (WGS) entry which is preliminary data.</text>
</comment>
<keyword evidence="6" id="KW-0418">Kinase</keyword>
<feature type="transmembrane region" description="Helical" evidence="4">
    <location>
        <begin position="84"/>
        <end position="107"/>
    </location>
</feature>
<dbReference type="InterPro" id="IPR004358">
    <property type="entry name" value="Sig_transdc_His_kin-like_C"/>
</dbReference>
<dbReference type="PANTHER" id="PTHR43547">
    <property type="entry name" value="TWO-COMPONENT HISTIDINE KINASE"/>
    <property type="match status" value="1"/>
</dbReference>
<dbReference type="EMBL" id="AOSV01000016">
    <property type="protein sequence ID" value="EMG37572.1"/>
    <property type="molecule type" value="Genomic_DNA"/>
</dbReference>
<keyword evidence="6" id="KW-0808">Transferase</keyword>
<feature type="transmembrane region" description="Helical" evidence="4">
    <location>
        <begin position="45"/>
        <end position="64"/>
    </location>
</feature>
<protein>
    <recommendedName>
        <fullName evidence="2">histidine kinase</fullName>
        <ecNumber evidence="2">2.7.13.3</ecNumber>
    </recommendedName>
</protein>
<keyword evidence="4" id="KW-0472">Membrane</keyword>
<dbReference type="InterPro" id="IPR003661">
    <property type="entry name" value="HisK_dim/P_dom"/>
</dbReference>
<dbReference type="CDD" id="cd00075">
    <property type="entry name" value="HATPase"/>
    <property type="match status" value="1"/>
</dbReference>
<dbReference type="OrthoDB" id="9805591at2"/>
<evidence type="ECO:0000313" key="6">
    <source>
        <dbReference type="EMBL" id="EMG37572.1"/>
    </source>
</evidence>
<reference evidence="6 7" key="1">
    <citation type="journal article" date="2013" name="Genome Announc.">
        <title>Draft Genome Sequence for Desulfovibrio africanus Strain PCS.</title>
        <authorList>
            <person name="Brown S.D."/>
            <person name="Utturkar S.M."/>
            <person name="Arkin A.P."/>
            <person name="Deutschbauer A.M."/>
            <person name="Elias D.A."/>
            <person name="Hazen T.C."/>
            <person name="Chakraborty R."/>
        </authorList>
    </citation>
    <scope>NUCLEOTIDE SEQUENCE [LARGE SCALE GENOMIC DNA]</scope>
    <source>
        <strain evidence="6 7">PCS</strain>
    </source>
</reference>
<dbReference type="PRINTS" id="PR00344">
    <property type="entry name" value="BCTRLSENSOR"/>
</dbReference>
<feature type="transmembrane region" description="Helical" evidence="4">
    <location>
        <begin position="6"/>
        <end position="33"/>
    </location>
</feature>
<proteinExistence type="predicted"/>
<dbReference type="AlphaFoldDB" id="M5PT88"/>
<evidence type="ECO:0000256" key="4">
    <source>
        <dbReference type="SAM" id="Phobius"/>
    </source>
</evidence>
<dbReference type="InterPro" id="IPR005467">
    <property type="entry name" value="His_kinase_dom"/>
</dbReference>
<dbReference type="PROSITE" id="PS50109">
    <property type="entry name" value="HIS_KIN"/>
    <property type="match status" value="1"/>
</dbReference>